<evidence type="ECO:0000256" key="3">
    <source>
        <dbReference type="ARBA" id="ARBA00023163"/>
    </source>
</evidence>
<dbReference type="InterPro" id="IPR050109">
    <property type="entry name" value="HTH-type_TetR-like_transc_reg"/>
</dbReference>
<dbReference type="Gene3D" id="1.10.357.10">
    <property type="entry name" value="Tetracycline Repressor, domain 2"/>
    <property type="match status" value="1"/>
</dbReference>
<evidence type="ECO:0000313" key="6">
    <source>
        <dbReference type="EMBL" id="MDQ0475114.1"/>
    </source>
</evidence>
<dbReference type="InterPro" id="IPR009057">
    <property type="entry name" value="Homeodomain-like_sf"/>
</dbReference>
<evidence type="ECO:0000256" key="2">
    <source>
        <dbReference type="ARBA" id="ARBA00023125"/>
    </source>
</evidence>
<evidence type="ECO:0000256" key="1">
    <source>
        <dbReference type="ARBA" id="ARBA00023015"/>
    </source>
</evidence>
<evidence type="ECO:0000259" key="5">
    <source>
        <dbReference type="PROSITE" id="PS50977"/>
    </source>
</evidence>
<keyword evidence="7" id="KW-1185">Reference proteome</keyword>
<dbReference type="EMBL" id="JAUSVX010000030">
    <property type="protein sequence ID" value="MDQ0475114.1"/>
    <property type="molecule type" value="Genomic_DNA"/>
</dbReference>
<accession>A0ABU0JLE9</accession>
<dbReference type="PANTHER" id="PTHR30055:SF151">
    <property type="entry name" value="TRANSCRIPTIONAL REGULATORY PROTEIN"/>
    <property type="match status" value="1"/>
</dbReference>
<dbReference type="PROSITE" id="PS50977">
    <property type="entry name" value="HTH_TETR_2"/>
    <property type="match status" value="1"/>
</dbReference>
<dbReference type="SUPFAM" id="SSF46689">
    <property type="entry name" value="Homeodomain-like"/>
    <property type="match status" value="1"/>
</dbReference>
<dbReference type="RefSeq" id="WP_307285873.1">
    <property type="nucleotide sequence ID" value="NZ_JAUSVX010000030.1"/>
</dbReference>
<dbReference type="PANTHER" id="PTHR30055">
    <property type="entry name" value="HTH-TYPE TRANSCRIPTIONAL REGULATOR RUTR"/>
    <property type="match status" value="1"/>
</dbReference>
<reference evidence="6 7" key="1">
    <citation type="submission" date="2023-07" db="EMBL/GenBank/DDBJ databases">
        <title>Genomic Encyclopedia of Type Strains, Phase IV (KMG-IV): sequencing the most valuable type-strain genomes for metagenomic binning, comparative biology and taxonomic classification.</title>
        <authorList>
            <person name="Goeker M."/>
        </authorList>
    </citation>
    <scope>NUCLEOTIDE SEQUENCE [LARGE SCALE GENOMIC DNA]</scope>
    <source>
        <strain evidence="6 7">DSM 19619</strain>
    </source>
</reference>
<keyword evidence="3" id="KW-0804">Transcription</keyword>
<evidence type="ECO:0000313" key="7">
    <source>
        <dbReference type="Proteomes" id="UP001242480"/>
    </source>
</evidence>
<organism evidence="6 7">
    <name type="scientific">Labrys wisconsinensis</name>
    <dbReference type="NCBI Taxonomy" id="425677"/>
    <lineage>
        <taxon>Bacteria</taxon>
        <taxon>Pseudomonadati</taxon>
        <taxon>Pseudomonadota</taxon>
        <taxon>Alphaproteobacteria</taxon>
        <taxon>Hyphomicrobiales</taxon>
        <taxon>Xanthobacteraceae</taxon>
        <taxon>Labrys</taxon>
    </lineage>
</organism>
<sequence length="203" mass="22833">MKPAARTQESTGDRLLEIATDHVRRHGMERTTIVSVAREAGVSHAAVYRYYASKDALIDAVTGQWLKAVETQVATVADAPDPADDKLERMMLLIARLYRQRLEAEPALYALWLAALAGRRAVVRKHKRRLRALIERVVEEGRSTELFRARSNERLIAFLNDALHRFIDPVAIAADKDTERGELEQRLARLLRVAIRAMAAGSV</sequence>
<dbReference type="Pfam" id="PF00440">
    <property type="entry name" value="TetR_N"/>
    <property type="match status" value="1"/>
</dbReference>
<name>A0ABU0JLE9_9HYPH</name>
<dbReference type="PRINTS" id="PR00455">
    <property type="entry name" value="HTHTETR"/>
</dbReference>
<keyword evidence="1" id="KW-0805">Transcription regulation</keyword>
<keyword evidence="2 4" id="KW-0238">DNA-binding</keyword>
<dbReference type="Proteomes" id="UP001242480">
    <property type="component" value="Unassembled WGS sequence"/>
</dbReference>
<feature type="domain" description="HTH tetR-type" evidence="5">
    <location>
        <begin position="9"/>
        <end position="69"/>
    </location>
</feature>
<protein>
    <submittedName>
        <fullName evidence="6">AcrR family transcriptional regulator</fullName>
    </submittedName>
</protein>
<feature type="DNA-binding region" description="H-T-H motif" evidence="4">
    <location>
        <begin position="32"/>
        <end position="51"/>
    </location>
</feature>
<dbReference type="InterPro" id="IPR041478">
    <property type="entry name" value="TetR_C_27"/>
</dbReference>
<dbReference type="Pfam" id="PF17935">
    <property type="entry name" value="TetR_C_27"/>
    <property type="match status" value="1"/>
</dbReference>
<comment type="caution">
    <text evidence="6">The sequence shown here is derived from an EMBL/GenBank/DDBJ whole genome shotgun (WGS) entry which is preliminary data.</text>
</comment>
<evidence type="ECO:0000256" key="4">
    <source>
        <dbReference type="PROSITE-ProRule" id="PRU00335"/>
    </source>
</evidence>
<proteinExistence type="predicted"/>
<dbReference type="InterPro" id="IPR001647">
    <property type="entry name" value="HTH_TetR"/>
</dbReference>
<gene>
    <name evidence="6" type="ORF">QO011_008156</name>
</gene>